<dbReference type="CDD" id="cd06261">
    <property type="entry name" value="TM_PBP2"/>
    <property type="match status" value="1"/>
</dbReference>
<proteinExistence type="inferred from homology"/>
<keyword evidence="3 9" id="KW-0813">Transport</keyword>
<keyword evidence="6" id="KW-0029">Amino-acid transport</keyword>
<evidence type="ECO:0000256" key="1">
    <source>
        <dbReference type="ARBA" id="ARBA00004651"/>
    </source>
</evidence>
<dbReference type="AlphaFoldDB" id="A0AA35CIT9"/>
<dbReference type="EMBL" id="AP025628">
    <property type="protein sequence ID" value="BDG59143.1"/>
    <property type="molecule type" value="Genomic_DNA"/>
</dbReference>
<protein>
    <submittedName>
        <fullName evidence="11">Glutamine ABC transporter permease</fullName>
    </submittedName>
</protein>
<evidence type="ECO:0000256" key="5">
    <source>
        <dbReference type="ARBA" id="ARBA00022692"/>
    </source>
</evidence>
<evidence type="ECO:0000256" key="9">
    <source>
        <dbReference type="RuleBase" id="RU363032"/>
    </source>
</evidence>
<evidence type="ECO:0000256" key="2">
    <source>
        <dbReference type="ARBA" id="ARBA00010072"/>
    </source>
</evidence>
<dbReference type="Gene3D" id="1.10.3720.10">
    <property type="entry name" value="MetI-like"/>
    <property type="match status" value="1"/>
</dbReference>
<dbReference type="GO" id="GO:0006865">
    <property type="term" value="P:amino acid transport"/>
    <property type="evidence" value="ECO:0007669"/>
    <property type="project" value="UniProtKB-KW"/>
</dbReference>
<comment type="subcellular location">
    <subcellularLocation>
        <location evidence="1 9">Cell membrane</location>
        <topology evidence="1 9">Multi-pass membrane protein</topology>
    </subcellularLocation>
</comment>
<dbReference type="SUPFAM" id="SSF161098">
    <property type="entry name" value="MetI-like"/>
    <property type="match status" value="1"/>
</dbReference>
<feature type="transmembrane region" description="Helical" evidence="9">
    <location>
        <begin position="190"/>
        <end position="209"/>
    </location>
</feature>
<evidence type="ECO:0000259" key="10">
    <source>
        <dbReference type="PROSITE" id="PS50928"/>
    </source>
</evidence>
<dbReference type="GO" id="GO:0022857">
    <property type="term" value="F:transmembrane transporter activity"/>
    <property type="evidence" value="ECO:0007669"/>
    <property type="project" value="InterPro"/>
</dbReference>
<keyword evidence="4" id="KW-1003">Cell membrane</keyword>
<feature type="domain" description="ABC transmembrane type-1" evidence="10">
    <location>
        <begin position="20"/>
        <end position="208"/>
    </location>
</feature>
<sequence>MQPGFWEFSRDLIPHLARGAVVTVELTFGSFAIGLVLGLIAALCRIARSLPLRAAANLYVTVIRGTPALVQIMALWGALPEFGITLPEFTVGVLALGINSGAYIAEIIRAAIQSIDRGQMEAARSLGMSYAQAMRRIILPQTYRRTLPPLVNELVALTKDTSLVGAVALHELFRNGREVYARTFRAAETWLWVSVFYLAMTVVLSAIAARLERSLEVKE</sequence>
<evidence type="ECO:0000256" key="3">
    <source>
        <dbReference type="ARBA" id="ARBA00022448"/>
    </source>
</evidence>
<dbReference type="InterPro" id="IPR000515">
    <property type="entry name" value="MetI-like"/>
</dbReference>
<keyword evidence="8 9" id="KW-0472">Membrane</keyword>
<dbReference type="FunFam" id="1.10.3720.10:FF:000033">
    <property type="entry name" value="Polar amino acid ABC transporter permease"/>
    <property type="match status" value="1"/>
</dbReference>
<accession>A0AA35CIT9</accession>
<dbReference type="PROSITE" id="PS50928">
    <property type="entry name" value="ABC_TM1"/>
    <property type="match status" value="1"/>
</dbReference>
<dbReference type="InterPro" id="IPR043429">
    <property type="entry name" value="ArtM/GltK/GlnP/TcyL/YhdX-like"/>
</dbReference>
<dbReference type="Pfam" id="PF00528">
    <property type="entry name" value="BPD_transp_1"/>
    <property type="match status" value="1"/>
</dbReference>
<reference evidence="11" key="1">
    <citation type="submission" date="2022-03" db="EMBL/GenBank/DDBJ databases">
        <title>Complete genome sequence of Caldinitratiruptor microaerophilus.</title>
        <authorList>
            <person name="Mukaiyama R."/>
            <person name="Nishiyama T."/>
            <person name="Ueda K."/>
        </authorList>
    </citation>
    <scope>NUCLEOTIDE SEQUENCE</scope>
    <source>
        <strain evidence="11">JCM 16183</strain>
    </source>
</reference>
<dbReference type="KEGG" id="cmic:caldi_02330"/>
<dbReference type="RefSeq" id="WP_264843258.1">
    <property type="nucleotide sequence ID" value="NZ_AP025628.1"/>
</dbReference>
<feature type="transmembrane region" description="Helical" evidence="9">
    <location>
        <begin position="91"/>
        <end position="112"/>
    </location>
</feature>
<feature type="transmembrane region" description="Helical" evidence="9">
    <location>
        <begin position="56"/>
        <end position="79"/>
    </location>
</feature>
<organism evidence="11 12">
    <name type="scientific">Caldinitratiruptor microaerophilus</name>
    <dbReference type="NCBI Taxonomy" id="671077"/>
    <lineage>
        <taxon>Bacteria</taxon>
        <taxon>Bacillati</taxon>
        <taxon>Bacillota</taxon>
        <taxon>Clostridia</taxon>
        <taxon>Eubacteriales</taxon>
        <taxon>Symbiobacteriaceae</taxon>
        <taxon>Caldinitratiruptor</taxon>
    </lineage>
</organism>
<feature type="transmembrane region" description="Helical" evidence="9">
    <location>
        <begin position="20"/>
        <end position="44"/>
    </location>
</feature>
<keyword evidence="12" id="KW-1185">Reference proteome</keyword>
<evidence type="ECO:0000256" key="6">
    <source>
        <dbReference type="ARBA" id="ARBA00022970"/>
    </source>
</evidence>
<gene>
    <name evidence="11" type="ORF">caldi_02330</name>
</gene>
<evidence type="ECO:0000256" key="4">
    <source>
        <dbReference type="ARBA" id="ARBA00022475"/>
    </source>
</evidence>
<dbReference type="PANTHER" id="PTHR30614:SF20">
    <property type="entry name" value="GLUTAMINE TRANSPORT SYSTEM PERMEASE PROTEIN GLNP"/>
    <property type="match status" value="1"/>
</dbReference>
<dbReference type="InterPro" id="IPR035906">
    <property type="entry name" value="MetI-like_sf"/>
</dbReference>
<dbReference type="InterPro" id="IPR010065">
    <property type="entry name" value="AA_ABC_transptr_permease_3TM"/>
</dbReference>
<dbReference type="PANTHER" id="PTHR30614">
    <property type="entry name" value="MEMBRANE COMPONENT OF AMINO ACID ABC TRANSPORTER"/>
    <property type="match status" value="1"/>
</dbReference>
<dbReference type="NCBIfam" id="TIGR01726">
    <property type="entry name" value="HEQRo_perm_3TM"/>
    <property type="match status" value="1"/>
</dbReference>
<keyword evidence="7 9" id="KW-1133">Transmembrane helix</keyword>
<name>A0AA35CIT9_9FIRM</name>
<dbReference type="GO" id="GO:0043190">
    <property type="term" value="C:ATP-binding cassette (ABC) transporter complex"/>
    <property type="evidence" value="ECO:0007669"/>
    <property type="project" value="InterPro"/>
</dbReference>
<evidence type="ECO:0000313" key="12">
    <source>
        <dbReference type="Proteomes" id="UP001163687"/>
    </source>
</evidence>
<evidence type="ECO:0000313" key="11">
    <source>
        <dbReference type="EMBL" id="BDG59143.1"/>
    </source>
</evidence>
<evidence type="ECO:0000256" key="8">
    <source>
        <dbReference type="ARBA" id="ARBA00023136"/>
    </source>
</evidence>
<dbReference type="Proteomes" id="UP001163687">
    <property type="component" value="Chromosome"/>
</dbReference>
<comment type="similarity">
    <text evidence="2">Belongs to the binding-protein-dependent transport system permease family. HisMQ subfamily.</text>
</comment>
<keyword evidence="5 9" id="KW-0812">Transmembrane</keyword>
<evidence type="ECO:0000256" key="7">
    <source>
        <dbReference type="ARBA" id="ARBA00022989"/>
    </source>
</evidence>